<dbReference type="Proteomes" id="UP000654075">
    <property type="component" value="Unassembled WGS sequence"/>
</dbReference>
<dbReference type="Pfam" id="PF01778">
    <property type="entry name" value="Ribosomal_L28e"/>
    <property type="match status" value="1"/>
</dbReference>
<evidence type="ECO:0000256" key="1">
    <source>
        <dbReference type="ARBA" id="ARBA00007926"/>
    </source>
</evidence>
<dbReference type="OrthoDB" id="338850at2759"/>
<evidence type="ECO:0000313" key="5">
    <source>
        <dbReference type="EMBL" id="CAE8598012.1"/>
    </source>
</evidence>
<dbReference type="EMBL" id="CAJNNV010009952">
    <property type="protein sequence ID" value="CAE8598012.1"/>
    <property type="molecule type" value="Genomic_DNA"/>
</dbReference>
<evidence type="ECO:0000256" key="2">
    <source>
        <dbReference type="ARBA" id="ARBA00022980"/>
    </source>
</evidence>
<dbReference type="InterPro" id="IPR029004">
    <property type="entry name" value="Ribosomal_eL28/Mak16"/>
</dbReference>
<evidence type="ECO:0000259" key="4">
    <source>
        <dbReference type="Pfam" id="PF01778"/>
    </source>
</evidence>
<dbReference type="AlphaFoldDB" id="A0A813EC34"/>
<dbReference type="GO" id="GO:0003735">
    <property type="term" value="F:structural constituent of ribosome"/>
    <property type="evidence" value="ECO:0007669"/>
    <property type="project" value="InterPro"/>
</dbReference>
<dbReference type="GO" id="GO:0005840">
    <property type="term" value="C:ribosome"/>
    <property type="evidence" value="ECO:0007669"/>
    <property type="project" value="UniProtKB-KW"/>
</dbReference>
<dbReference type="Gene3D" id="3.30.390.110">
    <property type="match status" value="1"/>
</dbReference>
<protein>
    <recommendedName>
        <fullName evidence="4">Ribosomal eL28/Mak16 domain-containing protein</fullName>
    </recommendedName>
</protein>
<dbReference type="PANTHER" id="PTHR10544">
    <property type="entry name" value="60S RIBOSOMAL PROTEIN L28"/>
    <property type="match status" value="1"/>
</dbReference>
<reference evidence="5" key="1">
    <citation type="submission" date="2021-02" db="EMBL/GenBank/DDBJ databases">
        <authorList>
            <person name="Dougan E. K."/>
            <person name="Rhodes N."/>
            <person name="Thang M."/>
            <person name="Chan C."/>
        </authorList>
    </citation>
    <scope>NUCLEOTIDE SEQUENCE</scope>
</reference>
<keyword evidence="2" id="KW-0689">Ribosomal protein</keyword>
<evidence type="ECO:0000256" key="3">
    <source>
        <dbReference type="ARBA" id="ARBA00023274"/>
    </source>
</evidence>
<organism evidence="5 6">
    <name type="scientific">Polarella glacialis</name>
    <name type="common">Dinoflagellate</name>
    <dbReference type="NCBI Taxonomy" id="89957"/>
    <lineage>
        <taxon>Eukaryota</taxon>
        <taxon>Sar</taxon>
        <taxon>Alveolata</taxon>
        <taxon>Dinophyceae</taxon>
        <taxon>Suessiales</taxon>
        <taxon>Suessiaceae</taxon>
        <taxon>Polarella</taxon>
    </lineage>
</organism>
<dbReference type="InterPro" id="IPR002672">
    <property type="entry name" value="Ribosomal_eL28"/>
</dbReference>
<sequence>MSLQPAIMAASPDLIWACVGKSSSFIRKSVNMPTMNAEPGNLCGLNSFKYSGLANTKVINVSPVIKGKKESIVLTQGHLKASRRLRPGTMLVQSGVKKSAKKAVAAITKTIAGKFYRVDLLDQALVKYNKIKQSFKKRKLVVKSRRAQK</sequence>
<dbReference type="GO" id="GO:0006412">
    <property type="term" value="P:translation"/>
    <property type="evidence" value="ECO:0007669"/>
    <property type="project" value="InterPro"/>
</dbReference>
<dbReference type="GO" id="GO:1990904">
    <property type="term" value="C:ribonucleoprotein complex"/>
    <property type="evidence" value="ECO:0007669"/>
    <property type="project" value="UniProtKB-KW"/>
</dbReference>
<proteinExistence type="inferred from homology"/>
<evidence type="ECO:0000313" key="6">
    <source>
        <dbReference type="Proteomes" id="UP000654075"/>
    </source>
</evidence>
<comment type="similarity">
    <text evidence="1">Belongs to the eukaryotic ribosomal protein eL28 family.</text>
</comment>
<name>A0A813EC34_POLGL</name>
<accession>A0A813EC34</accession>
<feature type="domain" description="Ribosomal eL28/Mak16" evidence="4">
    <location>
        <begin position="14"/>
        <end position="134"/>
    </location>
</feature>
<gene>
    <name evidence="5" type="ORF">PGLA1383_LOCUS16426</name>
</gene>
<comment type="caution">
    <text evidence="5">The sequence shown here is derived from an EMBL/GenBank/DDBJ whole genome shotgun (WGS) entry which is preliminary data.</text>
</comment>
<keyword evidence="3" id="KW-0687">Ribonucleoprotein</keyword>
<keyword evidence="6" id="KW-1185">Reference proteome</keyword>